<accession>A0AAD9JT25</accession>
<organism evidence="1 2">
    <name type="scientific">Ridgeia piscesae</name>
    <name type="common">Tubeworm</name>
    <dbReference type="NCBI Taxonomy" id="27915"/>
    <lineage>
        <taxon>Eukaryota</taxon>
        <taxon>Metazoa</taxon>
        <taxon>Spiralia</taxon>
        <taxon>Lophotrochozoa</taxon>
        <taxon>Annelida</taxon>
        <taxon>Polychaeta</taxon>
        <taxon>Sedentaria</taxon>
        <taxon>Canalipalpata</taxon>
        <taxon>Sabellida</taxon>
        <taxon>Siboglinidae</taxon>
        <taxon>Ridgeia</taxon>
    </lineage>
</organism>
<gene>
    <name evidence="1" type="ORF">NP493_1802g00015</name>
</gene>
<comment type="caution">
    <text evidence="1">The sequence shown here is derived from an EMBL/GenBank/DDBJ whole genome shotgun (WGS) entry which is preliminary data.</text>
</comment>
<dbReference type="EMBL" id="JAODUO010001800">
    <property type="protein sequence ID" value="KAK2158421.1"/>
    <property type="molecule type" value="Genomic_DNA"/>
</dbReference>
<evidence type="ECO:0000313" key="1">
    <source>
        <dbReference type="EMBL" id="KAK2158421.1"/>
    </source>
</evidence>
<dbReference type="Proteomes" id="UP001209878">
    <property type="component" value="Unassembled WGS sequence"/>
</dbReference>
<protein>
    <submittedName>
        <fullName evidence="1">Uncharacterized protein</fullName>
    </submittedName>
</protein>
<proteinExistence type="predicted"/>
<evidence type="ECO:0000313" key="2">
    <source>
        <dbReference type="Proteomes" id="UP001209878"/>
    </source>
</evidence>
<dbReference type="AlphaFoldDB" id="A0AAD9JT25"/>
<sequence>MNEYKTAVFRSCHSFSDIDMATVMLSHREHHCYYNPVGMQDSDEDDEATSHPTERVLSLSGATADREIVDVDTLEQKAVDGNTAFVVGGLVIEKVRTGVSFYYVGCAYCKMQMNVDDHGNLRCERHPGVNGNTYFLVRVCFVESATGRSMLLT</sequence>
<reference evidence="1" key="1">
    <citation type="journal article" date="2023" name="Mol. Biol. Evol.">
        <title>Third-Generation Sequencing Reveals the Adaptive Role of the Epigenome in Three Deep-Sea Polychaetes.</title>
        <authorList>
            <person name="Perez M."/>
            <person name="Aroh O."/>
            <person name="Sun Y."/>
            <person name="Lan Y."/>
            <person name="Juniper S.K."/>
            <person name="Young C.R."/>
            <person name="Angers B."/>
            <person name="Qian P.Y."/>
        </authorList>
    </citation>
    <scope>NUCLEOTIDE SEQUENCE</scope>
    <source>
        <strain evidence="1">R07B-5</strain>
    </source>
</reference>
<name>A0AAD9JT25_RIDPI</name>
<keyword evidence="2" id="KW-1185">Reference proteome</keyword>